<keyword evidence="3" id="KW-1227">Viral tail protein</keyword>
<evidence type="ECO:0000256" key="1">
    <source>
        <dbReference type="ARBA" id="ARBA00004328"/>
    </source>
</evidence>
<feature type="domain" description="Rhamnogalacturonase A/B/Epimerase-like pectate lyase" evidence="7">
    <location>
        <begin position="99"/>
        <end position="273"/>
    </location>
</feature>
<evidence type="ECO:0000259" key="8">
    <source>
        <dbReference type="Pfam" id="PF13229"/>
    </source>
</evidence>
<accession>A0A7D7K064</accession>
<evidence type="ECO:0000256" key="3">
    <source>
        <dbReference type="ARBA" id="ARBA00022732"/>
    </source>
</evidence>
<dbReference type="InterPro" id="IPR006626">
    <property type="entry name" value="PbH1"/>
</dbReference>
<organism evidence="9 10">
    <name type="scientific">Pseudomonas phage phiB1_1</name>
    <dbReference type="NCBI Taxonomy" id="2755402"/>
    <lineage>
        <taxon>Viruses</taxon>
        <taxon>Duplodnaviria</taxon>
        <taxon>Heunggongvirae</taxon>
        <taxon>Uroviricota</taxon>
        <taxon>Caudoviricetes</taxon>
        <taxon>Autographivirales</taxon>
        <taxon>Autoscriptoviridae</taxon>
        <taxon>Krylovirinae</taxon>
        <taxon>Torinorumvirus</taxon>
        <taxon>Torinorumvirus B11</taxon>
    </lineage>
</organism>
<keyword evidence="10" id="KW-1185">Reference proteome</keyword>
<evidence type="ECO:0000256" key="2">
    <source>
        <dbReference type="ARBA" id="ARBA00022717"/>
    </source>
</evidence>
<name>A0A7D7K064_9CAUD</name>
<evidence type="ECO:0000313" key="10">
    <source>
        <dbReference type="Proteomes" id="UP000515318"/>
    </source>
</evidence>
<dbReference type="Pfam" id="PF12708">
    <property type="entry name" value="Pect-lyase_RHGA_epim"/>
    <property type="match status" value="1"/>
</dbReference>
<keyword evidence="6" id="KW-1238">Degradation of host capsule during virus entry</keyword>
<reference evidence="9 10" key="1">
    <citation type="submission" date="2020-04" db="EMBL/GenBank/DDBJ databases">
        <authorList>
            <person name="Martino G."/>
            <person name="Holtappels D."/>
            <person name="Wagemans J."/>
            <person name="Lavigne R."/>
            <person name="Turina M."/>
            <person name="Ciuffo M."/>
        </authorList>
    </citation>
    <scope>NUCLEOTIDE SEQUENCE [LARGE SCALE GENOMIC DNA]</scope>
</reference>
<dbReference type="Pfam" id="PF13229">
    <property type="entry name" value="Beta_helix"/>
    <property type="match status" value="1"/>
</dbReference>
<dbReference type="Proteomes" id="UP000515318">
    <property type="component" value="Segment"/>
</dbReference>
<feature type="domain" description="Right handed beta helix" evidence="8">
    <location>
        <begin position="335"/>
        <end position="474"/>
    </location>
</feature>
<evidence type="ECO:0000259" key="7">
    <source>
        <dbReference type="Pfam" id="PF12708"/>
    </source>
</evidence>
<gene>
    <name evidence="9" type="ORF">phiB1_1_43</name>
</gene>
<keyword evidence="4" id="KW-0946">Virion</keyword>
<evidence type="ECO:0000256" key="4">
    <source>
        <dbReference type="ARBA" id="ARBA00022844"/>
    </source>
</evidence>
<dbReference type="SUPFAM" id="SSF51126">
    <property type="entry name" value="Pectin lyase-like"/>
    <property type="match status" value="2"/>
</dbReference>
<dbReference type="InterPro" id="IPR011050">
    <property type="entry name" value="Pectin_lyase_fold/virulence"/>
</dbReference>
<sequence length="561" mass="57772">MSTLRTDNLETTDSKYSISVRDLLTGGTGSRTVGTISELKALSTLTNKRVIVAGYYTAGDSGLRVYYVPTTVTGLVADGGSVIRADDGGWFVLATDGVFNVAHFGAKGDFATDNSVAIQNAINAAGKYAKTNGTALRGGVVEFPAGIFNIGTGLVINDAQVTLRGAGKYSTMLRPTATTMVGVYVNGANTTIRDLEVSCAGAGISASSVSIYVNASNCTIDNFVVGGSYVGLRLANGSGGRYSNFDMNDCVSAGVLIRGDNAQVFQNDSFFSNFLVINSDQTKFALGGIRIEGRAEAMMFKTGDLIGSVYPVAVDPAGTIGFRYSTFDSVFFDSGKNQALFDTLYNVRFVNCWASGGREGNKPGISIANSKKVSWVGGMCFSSGSDGMYLLNCSEVSISDSDFTANAAGTGAAGNGLAIVGCSNVSVSNCTGSADTPNRQVNGLFIDSTSSNVTLTGNGFTGNKTANYLIGTASVDMFGNRNLKTSNKGTGVLPASATSVTVPHGLTDAGGRNVTLASISITANGAVASPMYVASVNATNFVVAVLNANTGATGFSWQAEV</sequence>
<dbReference type="SMART" id="SM00710">
    <property type="entry name" value="PbH1"/>
    <property type="match status" value="9"/>
</dbReference>
<dbReference type="GO" id="GO:0098015">
    <property type="term" value="C:virus tail"/>
    <property type="evidence" value="ECO:0007669"/>
    <property type="project" value="UniProtKB-KW"/>
</dbReference>
<keyword evidence="5" id="KW-1160">Virus entry into host cell</keyword>
<evidence type="ECO:0000256" key="5">
    <source>
        <dbReference type="ARBA" id="ARBA00023296"/>
    </source>
</evidence>
<protein>
    <submittedName>
        <fullName evidence="9">Uncharacterized protein</fullName>
    </submittedName>
</protein>
<dbReference type="GO" id="GO:0098996">
    <property type="term" value="P:symbiont entry into host cell via disruption of host cell glycocalyx"/>
    <property type="evidence" value="ECO:0007669"/>
    <property type="project" value="UniProtKB-KW"/>
</dbReference>
<dbReference type="InterPro" id="IPR024535">
    <property type="entry name" value="RHGA/B-epi-like_pectate_lyase"/>
</dbReference>
<proteinExistence type="predicted"/>
<dbReference type="InterPro" id="IPR012334">
    <property type="entry name" value="Pectin_lyas_fold"/>
</dbReference>
<keyword evidence="2" id="KW-1235">Degradation of host cell envelope components during virus entry</keyword>
<dbReference type="EMBL" id="MT354570">
    <property type="protein sequence ID" value="QMP84070.1"/>
    <property type="molecule type" value="Genomic_DNA"/>
</dbReference>
<dbReference type="InterPro" id="IPR039448">
    <property type="entry name" value="Beta_helix"/>
</dbReference>
<dbReference type="Gene3D" id="2.160.20.10">
    <property type="entry name" value="Single-stranded right-handed beta-helix, Pectin lyase-like"/>
    <property type="match status" value="2"/>
</dbReference>
<evidence type="ECO:0000313" key="9">
    <source>
        <dbReference type="EMBL" id="QMP84070.1"/>
    </source>
</evidence>
<evidence type="ECO:0000256" key="6">
    <source>
        <dbReference type="ARBA" id="ARBA00035731"/>
    </source>
</evidence>
<dbReference type="GO" id="GO:0098994">
    <property type="term" value="P:symbiont entry into host cell via disruption of host cell envelope"/>
    <property type="evidence" value="ECO:0007669"/>
    <property type="project" value="UniProtKB-KW"/>
</dbReference>
<comment type="subcellular location">
    <subcellularLocation>
        <location evidence="1">Virion</location>
    </subcellularLocation>
</comment>